<dbReference type="Proteomes" id="UP000707352">
    <property type="component" value="Unassembled WGS sequence"/>
</dbReference>
<dbReference type="PANTHER" id="PTHR46566">
    <property type="entry name" value="1-PHOSPHOFRUCTOKINASE-RELATED"/>
    <property type="match status" value="1"/>
</dbReference>
<evidence type="ECO:0000259" key="7">
    <source>
        <dbReference type="Pfam" id="PF00294"/>
    </source>
</evidence>
<dbReference type="PROSITE" id="PS00583">
    <property type="entry name" value="PFKB_KINASES_1"/>
    <property type="match status" value="1"/>
</dbReference>
<dbReference type="InterPro" id="IPR029056">
    <property type="entry name" value="Ribokinase-like"/>
</dbReference>
<keyword evidence="3" id="KW-0547">Nucleotide-binding</keyword>
<dbReference type="PIRSF" id="PIRSF000535">
    <property type="entry name" value="1PFK/6PFK/LacC"/>
    <property type="match status" value="1"/>
</dbReference>
<feature type="domain" description="Carbohydrate kinase PfkB" evidence="7">
    <location>
        <begin position="7"/>
        <end position="286"/>
    </location>
</feature>
<dbReference type="PANTHER" id="PTHR46566:SF2">
    <property type="entry name" value="ATP-DEPENDENT 6-PHOSPHOFRUCTOKINASE ISOZYME 2"/>
    <property type="match status" value="1"/>
</dbReference>
<evidence type="ECO:0000256" key="4">
    <source>
        <dbReference type="ARBA" id="ARBA00022777"/>
    </source>
</evidence>
<keyword evidence="2 6" id="KW-0808">Transferase</keyword>
<keyword evidence="5" id="KW-0067">ATP-binding</keyword>
<dbReference type="InterPro" id="IPR011611">
    <property type="entry name" value="PfkB_dom"/>
</dbReference>
<gene>
    <name evidence="8" type="ORF">HB375_13110</name>
</gene>
<dbReference type="Pfam" id="PF00294">
    <property type="entry name" value="PfkB"/>
    <property type="match status" value="1"/>
</dbReference>
<comment type="similarity">
    <text evidence="1 6">Belongs to the carbohydrate kinase PfkB family.</text>
</comment>
<proteinExistence type="inferred from homology"/>
<evidence type="ECO:0000313" key="8">
    <source>
        <dbReference type="EMBL" id="NIX77541.1"/>
    </source>
</evidence>
<dbReference type="SUPFAM" id="SSF53613">
    <property type="entry name" value="Ribokinase-like"/>
    <property type="match status" value="1"/>
</dbReference>
<evidence type="ECO:0000256" key="3">
    <source>
        <dbReference type="ARBA" id="ARBA00022741"/>
    </source>
</evidence>
<accession>A0ABX0VEF7</accession>
<sequence>MNPALDIATSTEVVIPTEKMRCGSPRYDPGGGGINVARVVKTLGGAAFAVFPAGGPSGQSLEGLLARQGVPHIRIPVEGVTRESFTVDEQRSGQQYRFVLPGPSLIETEQRTCLENLAGYLAGARFLVASGSLPPGVRADFFQDVADLAAGQGVRFILDTSGEALRLTRRGVYLLKPSVRELRECVGRELSSEAEQIQAARDLITEKRAEVVVVSLGAKGALLVTERRYERFAPIEVPIRSAVGAGDSMVAAIALGLVRGMELQQAVRFGMAAGAATLMTPGTELCRRDDVEKLYLEQSPNGNT</sequence>
<name>A0ABX0VEF7_9HYPH</name>
<protein>
    <recommendedName>
        <fullName evidence="6">Phosphofructokinase</fullName>
    </recommendedName>
</protein>
<evidence type="ECO:0000256" key="5">
    <source>
        <dbReference type="ARBA" id="ARBA00022840"/>
    </source>
</evidence>
<keyword evidence="9" id="KW-1185">Reference proteome</keyword>
<dbReference type="InterPro" id="IPR002173">
    <property type="entry name" value="Carboh/pur_kinase_PfkB_CS"/>
</dbReference>
<comment type="caution">
    <text evidence="8">The sequence shown here is derived from an EMBL/GenBank/DDBJ whole genome shotgun (WGS) entry which is preliminary data.</text>
</comment>
<evidence type="ECO:0000256" key="6">
    <source>
        <dbReference type="PIRNR" id="PIRNR000535"/>
    </source>
</evidence>
<dbReference type="NCBIfam" id="TIGR03168">
    <property type="entry name" value="1-PFK"/>
    <property type="match status" value="1"/>
</dbReference>
<evidence type="ECO:0000313" key="9">
    <source>
        <dbReference type="Proteomes" id="UP000707352"/>
    </source>
</evidence>
<dbReference type="Gene3D" id="3.40.1190.20">
    <property type="match status" value="1"/>
</dbReference>
<dbReference type="CDD" id="cd01164">
    <property type="entry name" value="FruK_PfkB_like"/>
    <property type="match status" value="1"/>
</dbReference>
<reference evidence="8 9" key="1">
    <citation type="submission" date="2020-03" db="EMBL/GenBank/DDBJ databases">
        <title>The genome sequence of Microvirga sp. c23x22.</title>
        <authorList>
            <person name="Zhang X."/>
        </authorList>
    </citation>
    <scope>NUCLEOTIDE SEQUENCE [LARGE SCALE GENOMIC DNA]</scope>
    <source>
        <strain evidence="9">c23x22</strain>
    </source>
</reference>
<dbReference type="InterPro" id="IPR017583">
    <property type="entry name" value="Tagatose/fructose_Pkinase"/>
</dbReference>
<dbReference type="EMBL" id="JAATJS010000004">
    <property type="protein sequence ID" value="NIX77541.1"/>
    <property type="molecule type" value="Genomic_DNA"/>
</dbReference>
<keyword evidence="4" id="KW-0418">Kinase</keyword>
<organism evidence="8 9">
    <name type="scientific">Microvirga terricola</name>
    <dbReference type="NCBI Taxonomy" id="2719797"/>
    <lineage>
        <taxon>Bacteria</taxon>
        <taxon>Pseudomonadati</taxon>
        <taxon>Pseudomonadota</taxon>
        <taxon>Alphaproteobacteria</taxon>
        <taxon>Hyphomicrobiales</taxon>
        <taxon>Methylobacteriaceae</taxon>
        <taxon>Microvirga</taxon>
    </lineage>
</organism>
<evidence type="ECO:0000256" key="2">
    <source>
        <dbReference type="ARBA" id="ARBA00022679"/>
    </source>
</evidence>
<evidence type="ECO:0000256" key="1">
    <source>
        <dbReference type="ARBA" id="ARBA00010688"/>
    </source>
</evidence>